<dbReference type="AlphaFoldDB" id="A0A0W8E842"/>
<comment type="caution">
    <text evidence="4">The sequence shown here is derived from an EMBL/GenBank/DDBJ whole genome shotgun (WGS) entry which is preliminary data.</text>
</comment>
<dbReference type="HAMAP" id="MF_00436">
    <property type="entry name" value="Hfq"/>
    <property type="match status" value="1"/>
</dbReference>
<dbReference type="Gene3D" id="2.30.30.100">
    <property type="match status" value="1"/>
</dbReference>
<dbReference type="SUPFAM" id="SSF50182">
    <property type="entry name" value="Sm-like ribonucleoproteins"/>
    <property type="match status" value="1"/>
</dbReference>
<reference evidence="4" key="1">
    <citation type="journal article" date="2015" name="Proc. Natl. Acad. Sci. U.S.A.">
        <title>Networks of energetic and metabolic interactions define dynamics in microbial communities.</title>
        <authorList>
            <person name="Embree M."/>
            <person name="Liu J.K."/>
            <person name="Al-Bassam M.M."/>
            <person name="Zengler K."/>
        </authorList>
    </citation>
    <scope>NUCLEOTIDE SEQUENCE</scope>
</reference>
<feature type="domain" description="Sm" evidence="3">
    <location>
        <begin position="10"/>
        <end position="70"/>
    </location>
</feature>
<dbReference type="GO" id="GO:0043487">
    <property type="term" value="P:regulation of RNA stability"/>
    <property type="evidence" value="ECO:0007669"/>
    <property type="project" value="TreeGrafter"/>
</dbReference>
<dbReference type="NCBIfam" id="TIGR02383">
    <property type="entry name" value="Hfq"/>
    <property type="match status" value="1"/>
</dbReference>
<keyword evidence="1" id="KW-0694">RNA-binding</keyword>
<dbReference type="InterPro" id="IPR005001">
    <property type="entry name" value="Hfq"/>
</dbReference>
<dbReference type="InterPro" id="IPR010920">
    <property type="entry name" value="LSM_dom_sf"/>
</dbReference>
<sequence>MNKNQINLQDAFLNLVRKEKTPVTIFLINGFQIKGIVKGFDNFTVIVEIDGKQQLVYKHAISTVAPVRPIGMINLDPKGEE</sequence>
<keyword evidence="2" id="KW-0346">Stress response</keyword>
<gene>
    <name evidence="4" type="ORF">ASZ90_017698</name>
</gene>
<evidence type="ECO:0000256" key="1">
    <source>
        <dbReference type="ARBA" id="ARBA00022884"/>
    </source>
</evidence>
<dbReference type="PROSITE" id="PS52002">
    <property type="entry name" value="SM"/>
    <property type="match status" value="1"/>
</dbReference>
<dbReference type="GO" id="GO:0005829">
    <property type="term" value="C:cytosol"/>
    <property type="evidence" value="ECO:0007669"/>
    <property type="project" value="TreeGrafter"/>
</dbReference>
<proteinExistence type="inferred from homology"/>
<dbReference type="GO" id="GO:0045974">
    <property type="term" value="P:regulation of translation, ncRNA-mediated"/>
    <property type="evidence" value="ECO:0007669"/>
    <property type="project" value="TreeGrafter"/>
</dbReference>
<dbReference type="PANTHER" id="PTHR34772">
    <property type="entry name" value="RNA-BINDING PROTEIN HFQ"/>
    <property type="match status" value="1"/>
</dbReference>
<dbReference type="NCBIfam" id="NF001602">
    <property type="entry name" value="PRK00395.1"/>
    <property type="match status" value="1"/>
</dbReference>
<accession>A0A0W8E842</accession>
<protein>
    <submittedName>
        <fullName evidence="4">Rna-binding protein hfq</fullName>
    </submittedName>
</protein>
<dbReference type="CDD" id="cd01716">
    <property type="entry name" value="Hfq"/>
    <property type="match status" value="1"/>
</dbReference>
<evidence type="ECO:0000259" key="3">
    <source>
        <dbReference type="PROSITE" id="PS52002"/>
    </source>
</evidence>
<dbReference type="GO" id="GO:0003723">
    <property type="term" value="F:RNA binding"/>
    <property type="evidence" value="ECO:0007669"/>
    <property type="project" value="UniProtKB-KW"/>
</dbReference>
<dbReference type="PANTHER" id="PTHR34772:SF1">
    <property type="entry name" value="RNA-BINDING PROTEIN HFQ"/>
    <property type="match status" value="1"/>
</dbReference>
<dbReference type="Pfam" id="PF17209">
    <property type="entry name" value="Hfq"/>
    <property type="match status" value="1"/>
</dbReference>
<organism evidence="4">
    <name type="scientific">hydrocarbon metagenome</name>
    <dbReference type="NCBI Taxonomy" id="938273"/>
    <lineage>
        <taxon>unclassified sequences</taxon>
        <taxon>metagenomes</taxon>
        <taxon>ecological metagenomes</taxon>
    </lineage>
</organism>
<name>A0A0W8E842_9ZZZZ</name>
<dbReference type="GO" id="GO:0006355">
    <property type="term" value="P:regulation of DNA-templated transcription"/>
    <property type="evidence" value="ECO:0007669"/>
    <property type="project" value="InterPro"/>
</dbReference>
<evidence type="ECO:0000313" key="4">
    <source>
        <dbReference type="EMBL" id="KUG04818.1"/>
    </source>
</evidence>
<evidence type="ECO:0000256" key="2">
    <source>
        <dbReference type="ARBA" id="ARBA00023016"/>
    </source>
</evidence>
<dbReference type="EMBL" id="LNQE01001837">
    <property type="protein sequence ID" value="KUG04818.1"/>
    <property type="molecule type" value="Genomic_DNA"/>
</dbReference>
<dbReference type="InterPro" id="IPR047575">
    <property type="entry name" value="Sm"/>
</dbReference>